<dbReference type="Proteomes" id="UP000724672">
    <property type="component" value="Unassembled WGS sequence"/>
</dbReference>
<proteinExistence type="predicted"/>
<feature type="transmembrane region" description="Helical" evidence="6">
    <location>
        <begin position="221"/>
        <end position="251"/>
    </location>
</feature>
<evidence type="ECO:0000256" key="3">
    <source>
        <dbReference type="ARBA" id="ARBA00022692"/>
    </source>
</evidence>
<evidence type="ECO:0000259" key="7">
    <source>
        <dbReference type="PROSITE" id="PS50850"/>
    </source>
</evidence>
<keyword evidence="2" id="KW-0813">Transport</keyword>
<dbReference type="Pfam" id="PF07690">
    <property type="entry name" value="MFS_1"/>
    <property type="match status" value="2"/>
</dbReference>
<feature type="transmembrane region" description="Helical" evidence="6">
    <location>
        <begin position="90"/>
        <end position="110"/>
    </location>
</feature>
<dbReference type="RefSeq" id="WP_203366350.1">
    <property type="nucleotide sequence ID" value="NZ_WSFT01000031.1"/>
</dbReference>
<keyword evidence="4 6" id="KW-1133">Transmembrane helix</keyword>
<protein>
    <submittedName>
        <fullName evidence="8">MFS transporter</fullName>
    </submittedName>
</protein>
<dbReference type="PANTHER" id="PTHR23520:SF5">
    <property type="entry name" value="TRANSPORTER, PUTATIVE (AFU_ORTHOLOGUE AFUA_3G04000)-RELATED"/>
    <property type="match status" value="1"/>
</dbReference>
<evidence type="ECO:0000313" key="8">
    <source>
        <dbReference type="EMBL" id="MBS4538430.1"/>
    </source>
</evidence>
<dbReference type="GO" id="GO:0005886">
    <property type="term" value="C:plasma membrane"/>
    <property type="evidence" value="ECO:0007669"/>
    <property type="project" value="UniProtKB-SubCell"/>
</dbReference>
<feature type="transmembrane region" description="Helical" evidence="6">
    <location>
        <begin position="25"/>
        <end position="47"/>
    </location>
</feature>
<keyword evidence="5 6" id="KW-0472">Membrane</keyword>
<keyword evidence="9" id="KW-1185">Reference proteome</keyword>
<dbReference type="InterPro" id="IPR020846">
    <property type="entry name" value="MFS_dom"/>
</dbReference>
<evidence type="ECO:0000256" key="2">
    <source>
        <dbReference type="ARBA" id="ARBA00022448"/>
    </source>
</evidence>
<name>A0A942Z918_9FIRM</name>
<feature type="transmembrane region" description="Helical" evidence="6">
    <location>
        <begin position="59"/>
        <end position="78"/>
    </location>
</feature>
<gene>
    <name evidence="8" type="ORF">GOQ27_08130</name>
</gene>
<dbReference type="PROSITE" id="PS00216">
    <property type="entry name" value="SUGAR_TRANSPORT_1"/>
    <property type="match status" value="1"/>
</dbReference>
<feature type="transmembrane region" description="Helical" evidence="6">
    <location>
        <begin position="263"/>
        <end position="286"/>
    </location>
</feature>
<evidence type="ECO:0000256" key="1">
    <source>
        <dbReference type="ARBA" id="ARBA00004651"/>
    </source>
</evidence>
<dbReference type="SUPFAM" id="SSF103473">
    <property type="entry name" value="MFS general substrate transporter"/>
    <property type="match status" value="1"/>
</dbReference>
<reference evidence="8" key="1">
    <citation type="submission" date="2019-12" db="EMBL/GenBank/DDBJ databases">
        <title>Clostridiaceae gen. nov. sp. nov., isolated from sediment in Xinjiang, China.</title>
        <authorList>
            <person name="Zhang R."/>
        </authorList>
    </citation>
    <scope>NUCLEOTIDE SEQUENCE</scope>
    <source>
        <strain evidence="8">D2Q-11</strain>
    </source>
</reference>
<dbReference type="InterPro" id="IPR011701">
    <property type="entry name" value="MFS"/>
</dbReference>
<organism evidence="8 9">
    <name type="scientific">Anaeromonas frigoriresistens</name>
    <dbReference type="NCBI Taxonomy" id="2683708"/>
    <lineage>
        <taxon>Bacteria</taxon>
        <taxon>Bacillati</taxon>
        <taxon>Bacillota</taxon>
        <taxon>Tissierellia</taxon>
        <taxon>Tissierellales</taxon>
        <taxon>Thermohalobacteraceae</taxon>
        <taxon>Anaeromonas</taxon>
    </lineage>
</organism>
<dbReference type="EMBL" id="WSFT01000031">
    <property type="protein sequence ID" value="MBS4538430.1"/>
    <property type="molecule type" value="Genomic_DNA"/>
</dbReference>
<dbReference type="PANTHER" id="PTHR23520">
    <property type="entry name" value="TRANSPORTER, PUTATIVE (AFU_ORTHOLOGUE AFUA_3G04000)-RELATED"/>
    <property type="match status" value="1"/>
</dbReference>
<dbReference type="GO" id="GO:0022857">
    <property type="term" value="F:transmembrane transporter activity"/>
    <property type="evidence" value="ECO:0007669"/>
    <property type="project" value="InterPro"/>
</dbReference>
<dbReference type="AlphaFoldDB" id="A0A942Z918"/>
<feature type="transmembrane region" description="Helical" evidence="6">
    <location>
        <begin position="146"/>
        <end position="167"/>
    </location>
</feature>
<feature type="transmembrane region" description="Helical" evidence="6">
    <location>
        <begin position="384"/>
        <end position="402"/>
    </location>
</feature>
<feature type="transmembrane region" description="Helical" evidence="6">
    <location>
        <begin position="179"/>
        <end position="200"/>
    </location>
</feature>
<feature type="transmembrane region" description="Helical" evidence="6">
    <location>
        <begin position="116"/>
        <end position="134"/>
    </location>
</feature>
<feature type="transmembrane region" description="Helical" evidence="6">
    <location>
        <begin position="298"/>
        <end position="324"/>
    </location>
</feature>
<comment type="subcellular location">
    <subcellularLocation>
        <location evidence="1">Cell membrane</location>
        <topology evidence="1">Multi-pass membrane protein</topology>
    </subcellularLocation>
</comment>
<evidence type="ECO:0000313" key="9">
    <source>
        <dbReference type="Proteomes" id="UP000724672"/>
    </source>
</evidence>
<keyword evidence="3 6" id="KW-0812">Transmembrane</keyword>
<dbReference type="InterPro" id="IPR005829">
    <property type="entry name" value="Sugar_transporter_CS"/>
</dbReference>
<dbReference type="InterPro" id="IPR036259">
    <property type="entry name" value="MFS_trans_sf"/>
</dbReference>
<dbReference type="PROSITE" id="PS50850">
    <property type="entry name" value="MFS"/>
    <property type="match status" value="1"/>
</dbReference>
<accession>A0A942Z918</accession>
<feature type="domain" description="Major facilitator superfamily (MFS) profile" evidence="7">
    <location>
        <begin position="1"/>
        <end position="406"/>
    </location>
</feature>
<evidence type="ECO:0000256" key="6">
    <source>
        <dbReference type="SAM" id="Phobius"/>
    </source>
</evidence>
<comment type="caution">
    <text evidence="8">The sequence shown here is derived from an EMBL/GenBank/DDBJ whole genome shotgun (WGS) entry which is preliminary data.</text>
</comment>
<evidence type="ECO:0000256" key="5">
    <source>
        <dbReference type="ARBA" id="ARBA00023136"/>
    </source>
</evidence>
<dbReference type="Gene3D" id="1.20.1250.20">
    <property type="entry name" value="MFS general substrate transporter like domains"/>
    <property type="match status" value="2"/>
</dbReference>
<sequence>MRVILSKIKNFSNFYSSISSNARSFLSIAFLTTFTMSSFDILLGIYLRDKGFLEAEVGGLISLRTLSMGIGSIPAALMSDALGRKKSITIAIFSIILGGLGMINVNNLLFMQVFSVIFGLGYAIIFVIEAPFVYENTTEKQRVSVFSLNFVLKNAGFMTGSLVSGYTSDFFKLFYSNQLSARLALAISTLLVLITLIPVYKISEDKKDKKEIKVFKVKDYVGILTPNIGLYVLHIAIIGLGAGMVVPFFSIYLKYTLQVSDGLVGTILSFAQFGTILGGSIVPILASKFGKVRTVLMCQLLSVPFLLSIAWPQGIVLIAISFFFRSSLMNMAHPIIQNLSMDLINERGRALISSMTSLTSNIFRALGIYLGGIMMTKYSYNAPYYFTILCYLIGSSVFYIIFQEKKKILPIIFRQKAAKR</sequence>
<evidence type="ECO:0000256" key="4">
    <source>
        <dbReference type="ARBA" id="ARBA00022989"/>
    </source>
</evidence>